<feature type="domain" description="Ketoreductase" evidence="3">
    <location>
        <begin position="7"/>
        <end position="187"/>
    </location>
</feature>
<comment type="similarity">
    <text evidence="1">Belongs to the short-chain dehydrogenases/reductases (SDR) family.</text>
</comment>
<name>A0A449H370_NOCFR</name>
<dbReference type="InterPro" id="IPR057326">
    <property type="entry name" value="KR_dom"/>
</dbReference>
<protein>
    <submittedName>
        <fullName evidence="4">3-alpha-(Or 20-beta)-hydroxysteroid dehydrogenase</fullName>
        <ecNumber evidence="4">1.1.1.53</ecNumber>
    </submittedName>
</protein>
<evidence type="ECO:0000256" key="2">
    <source>
        <dbReference type="ARBA" id="ARBA00023002"/>
    </source>
</evidence>
<dbReference type="PANTHER" id="PTHR42760:SF133">
    <property type="entry name" value="3-OXOACYL-[ACYL-CARRIER-PROTEIN] REDUCTASE"/>
    <property type="match status" value="1"/>
</dbReference>
<evidence type="ECO:0000256" key="1">
    <source>
        <dbReference type="ARBA" id="ARBA00006484"/>
    </source>
</evidence>
<keyword evidence="2 4" id="KW-0560">Oxidoreductase</keyword>
<reference evidence="4" key="1">
    <citation type="submission" date="2019-02" db="EMBL/GenBank/DDBJ databases">
        <authorList>
            <consortium name="Pathogen Informatics"/>
        </authorList>
    </citation>
    <scope>NUCLEOTIDE SEQUENCE</scope>
    <source>
        <strain evidence="4">3012STDY6733949</strain>
    </source>
</reference>
<evidence type="ECO:0000313" key="4">
    <source>
        <dbReference type="EMBL" id="VFA85653.1"/>
    </source>
</evidence>
<dbReference type="NCBIfam" id="NF005559">
    <property type="entry name" value="PRK07231.1"/>
    <property type="match status" value="1"/>
</dbReference>
<dbReference type="Pfam" id="PF13561">
    <property type="entry name" value="adh_short_C2"/>
    <property type="match status" value="1"/>
</dbReference>
<dbReference type="SUPFAM" id="SSF51735">
    <property type="entry name" value="NAD(P)-binding Rossmann-fold domains"/>
    <property type="match status" value="1"/>
</dbReference>
<evidence type="ECO:0000259" key="3">
    <source>
        <dbReference type="SMART" id="SM00822"/>
    </source>
</evidence>
<dbReference type="Gene3D" id="3.40.50.720">
    <property type="entry name" value="NAD(P)-binding Rossmann-like Domain"/>
    <property type="match status" value="1"/>
</dbReference>
<dbReference type="PRINTS" id="PR00080">
    <property type="entry name" value="SDRFAMILY"/>
</dbReference>
<organism evidence="4">
    <name type="scientific">Nocardia farcinica</name>
    <dbReference type="NCBI Taxonomy" id="37329"/>
    <lineage>
        <taxon>Bacteria</taxon>
        <taxon>Bacillati</taxon>
        <taxon>Actinomycetota</taxon>
        <taxon>Actinomycetes</taxon>
        <taxon>Mycobacteriales</taxon>
        <taxon>Nocardiaceae</taxon>
        <taxon>Nocardia</taxon>
    </lineage>
</organism>
<dbReference type="SMART" id="SM00822">
    <property type="entry name" value="PKS_KR"/>
    <property type="match status" value="1"/>
</dbReference>
<dbReference type="InterPro" id="IPR020904">
    <property type="entry name" value="Sc_DH/Rdtase_CS"/>
</dbReference>
<dbReference type="PRINTS" id="PR00081">
    <property type="entry name" value="GDHRDH"/>
</dbReference>
<dbReference type="InterPro" id="IPR002347">
    <property type="entry name" value="SDR_fam"/>
</dbReference>
<dbReference type="InterPro" id="IPR036291">
    <property type="entry name" value="NAD(P)-bd_dom_sf"/>
</dbReference>
<dbReference type="EMBL" id="CAACYE010000005">
    <property type="protein sequence ID" value="VFA85653.1"/>
    <property type="molecule type" value="Genomic_DNA"/>
</dbReference>
<dbReference type="AlphaFoldDB" id="A0A449H370"/>
<dbReference type="GO" id="GO:0047044">
    <property type="term" value="F:androstan-3-alpha,17-beta-diol dehydrogenase (NAD+) activity"/>
    <property type="evidence" value="ECO:0007669"/>
    <property type="project" value="UniProtKB-EC"/>
</dbReference>
<proteinExistence type="inferred from homology"/>
<gene>
    <name evidence="4" type="primary">fabG3</name>
    <name evidence="4" type="ORF">NCTC1935_03493</name>
</gene>
<sequence length="295" mass="31452">MGVLDGKVALITGGARGMGAEHARQFVAEGARVVFGDVRDEEGEALAAELGDDAHYLHHDVTSESEWSEVVAATIDRFGKLDILVNNAGINRFAPICEQSLDEFRLILDTNLTSAWLGIRAAAPVMSDGGSIVNMSSVEGYAGAAGLSAYAASKFGIRGLTKVAARELGARNIRVNSVHPGGIVTPMNTEFAPDLDPDKPFVPSLPIARWGRAAEVTHVVVFLASDAASYCTGSGWWSARRPRLLRPRSFVYGAVITAGSAVMTARSRARRKPRCPLVASGWLPVRTDRVRGPLT</sequence>
<dbReference type="PROSITE" id="PS00061">
    <property type="entry name" value="ADH_SHORT"/>
    <property type="match status" value="1"/>
</dbReference>
<dbReference type="EC" id="1.1.1.53" evidence="4"/>
<dbReference type="FunFam" id="3.40.50.720:FF:000084">
    <property type="entry name" value="Short-chain dehydrogenase reductase"/>
    <property type="match status" value="1"/>
</dbReference>
<accession>A0A449H370</accession>
<dbReference type="PANTHER" id="PTHR42760">
    <property type="entry name" value="SHORT-CHAIN DEHYDROGENASES/REDUCTASES FAMILY MEMBER"/>
    <property type="match status" value="1"/>
</dbReference>